<keyword evidence="3" id="KW-1185">Reference proteome</keyword>
<proteinExistence type="predicted"/>
<dbReference type="InterPro" id="IPR008969">
    <property type="entry name" value="CarboxyPept-like_regulatory"/>
</dbReference>
<sequence length="326" mass="35827">MKKLMLSALLFIAFCSIALGQSITINGTVKSDQGYPVHYAFIKSDNNATYSDSTGHFTLTANPSSKITIKCNGYTDTQADATASLQVVLKTNPAAVINKTPPAKSDAGLLLAAFNNQHPGDDIKTGGGIGGLLVFTSAKETVGHRFLFTQWVHGYMVKANGEIVQTPTMLFNYDKIKGDLYITEDMNNVNLTDKNTIRSFVLFDAHDQPYSFERVLGISNDMYSQLISTGSKYKIYKLIATKFVASNYQSNGISSTGNTYDEFVDNNVYYVFHLKSGSFQQVALKKKALKEAFIDDSTKFTGFTSDHADDKIDESYLISLGNAMNE</sequence>
<evidence type="ECO:0008006" key="4">
    <source>
        <dbReference type="Google" id="ProtNLM"/>
    </source>
</evidence>
<reference evidence="2 3" key="1">
    <citation type="submission" date="2016-10" db="EMBL/GenBank/DDBJ databases">
        <authorList>
            <person name="de Groot N.N."/>
        </authorList>
    </citation>
    <scope>NUCLEOTIDE SEQUENCE [LARGE SCALE GENOMIC DNA]</scope>
    <source>
        <strain evidence="2 3">MP1X4</strain>
    </source>
</reference>
<organism evidence="2 3">
    <name type="scientific">Mucilaginibacter mallensis</name>
    <dbReference type="NCBI Taxonomy" id="652787"/>
    <lineage>
        <taxon>Bacteria</taxon>
        <taxon>Pseudomonadati</taxon>
        <taxon>Bacteroidota</taxon>
        <taxon>Sphingobacteriia</taxon>
        <taxon>Sphingobacteriales</taxon>
        <taxon>Sphingobacteriaceae</taxon>
        <taxon>Mucilaginibacter</taxon>
    </lineage>
</organism>
<accession>A0A1H2BBF7</accession>
<evidence type="ECO:0000256" key="1">
    <source>
        <dbReference type="SAM" id="SignalP"/>
    </source>
</evidence>
<dbReference type="Proteomes" id="UP000199679">
    <property type="component" value="Chromosome I"/>
</dbReference>
<name>A0A1H2BBF7_MUCMA</name>
<dbReference type="EMBL" id="LT629740">
    <property type="protein sequence ID" value="SDT55538.1"/>
    <property type="molecule type" value="Genomic_DNA"/>
</dbReference>
<dbReference type="AlphaFoldDB" id="A0A1H2BBF7"/>
<dbReference type="RefSeq" id="WP_091377201.1">
    <property type="nucleotide sequence ID" value="NZ_LT629740.1"/>
</dbReference>
<evidence type="ECO:0000313" key="2">
    <source>
        <dbReference type="EMBL" id="SDT55538.1"/>
    </source>
</evidence>
<feature type="signal peptide" evidence="1">
    <location>
        <begin position="1"/>
        <end position="20"/>
    </location>
</feature>
<keyword evidence="1" id="KW-0732">Signal</keyword>
<gene>
    <name evidence="2" type="ORF">SAMN05216490_4021</name>
</gene>
<dbReference type="SUPFAM" id="SSF49464">
    <property type="entry name" value="Carboxypeptidase regulatory domain-like"/>
    <property type="match status" value="1"/>
</dbReference>
<evidence type="ECO:0000313" key="3">
    <source>
        <dbReference type="Proteomes" id="UP000199679"/>
    </source>
</evidence>
<feature type="chain" id="PRO_5009269774" description="CarboxypepD_reg-like domain-containing protein" evidence="1">
    <location>
        <begin position="21"/>
        <end position="326"/>
    </location>
</feature>
<protein>
    <recommendedName>
        <fullName evidence="4">CarboxypepD_reg-like domain-containing protein</fullName>
    </recommendedName>
</protein>
<dbReference type="OrthoDB" id="787919at2"/>